<dbReference type="EMBL" id="CP036200">
    <property type="protein sequence ID" value="QBF84608.1"/>
    <property type="molecule type" value="Genomic_DNA"/>
</dbReference>
<dbReference type="Pfam" id="PF05545">
    <property type="entry name" value="FixQ"/>
    <property type="match status" value="1"/>
</dbReference>
<dbReference type="OrthoDB" id="6402501at2"/>
<dbReference type="CDD" id="cd01324">
    <property type="entry name" value="cbb3_Oxidase_CcoQ"/>
    <property type="match status" value="1"/>
</dbReference>
<dbReference type="RefSeq" id="WP_130602887.1">
    <property type="nucleotide sequence ID" value="NZ_CP036200.1"/>
</dbReference>
<organism evidence="2 3">
    <name type="scientific">Shewanella maritima</name>
    <dbReference type="NCBI Taxonomy" id="2520507"/>
    <lineage>
        <taxon>Bacteria</taxon>
        <taxon>Pseudomonadati</taxon>
        <taxon>Pseudomonadota</taxon>
        <taxon>Gammaproteobacteria</taxon>
        <taxon>Alteromonadales</taxon>
        <taxon>Shewanellaceae</taxon>
        <taxon>Shewanella</taxon>
    </lineage>
</organism>
<proteinExistence type="predicted"/>
<evidence type="ECO:0000313" key="2">
    <source>
        <dbReference type="EMBL" id="QBF84608.1"/>
    </source>
</evidence>
<dbReference type="Proteomes" id="UP000291106">
    <property type="component" value="Chromosome"/>
</dbReference>
<gene>
    <name evidence="2" type="ORF">EXU30_19485</name>
</gene>
<protein>
    <submittedName>
        <fullName evidence="2">Cbb3-type cytochrome c oxidase subunit 3</fullName>
    </submittedName>
</protein>
<accession>A0A411PM88</accession>
<dbReference type="InterPro" id="IPR008621">
    <property type="entry name" value="Cbb3-typ_cyt_oxidase_comp"/>
</dbReference>
<reference evidence="2 3" key="1">
    <citation type="submission" date="2019-02" db="EMBL/GenBank/DDBJ databases">
        <title>Shewanella sp. D4-2 isolated from Dokdo Island.</title>
        <authorList>
            <person name="Baek K."/>
        </authorList>
    </citation>
    <scope>NUCLEOTIDE SEQUENCE [LARGE SCALE GENOMIC DNA]</scope>
    <source>
        <strain evidence="2 3">D4-2</strain>
    </source>
</reference>
<sequence>MDYGTFQGILTIIVMVTFVGIFYWAYSSRSKKKFDEAANLVFTDKELAEMSKDSGEQK</sequence>
<keyword evidence="3" id="KW-1185">Reference proteome</keyword>
<evidence type="ECO:0000256" key="1">
    <source>
        <dbReference type="SAM" id="Phobius"/>
    </source>
</evidence>
<feature type="transmembrane region" description="Helical" evidence="1">
    <location>
        <begin position="6"/>
        <end position="26"/>
    </location>
</feature>
<name>A0A411PM88_9GAMM</name>
<keyword evidence="1" id="KW-0472">Membrane</keyword>
<keyword evidence="1" id="KW-1133">Transmembrane helix</keyword>
<dbReference type="KEGG" id="smai:EXU30_19485"/>
<keyword evidence="1" id="KW-0812">Transmembrane</keyword>
<evidence type="ECO:0000313" key="3">
    <source>
        <dbReference type="Proteomes" id="UP000291106"/>
    </source>
</evidence>
<dbReference type="AlphaFoldDB" id="A0A411PM88"/>